<comment type="similarity">
    <text evidence="2">Belongs to the binding-protein-dependent transport system permease family. FecCD subfamily.</text>
</comment>
<proteinExistence type="inferred from homology"/>
<feature type="transmembrane region" description="Helical" evidence="8">
    <location>
        <begin position="70"/>
        <end position="87"/>
    </location>
</feature>
<evidence type="ECO:0000256" key="7">
    <source>
        <dbReference type="ARBA" id="ARBA00023136"/>
    </source>
</evidence>
<dbReference type="InterPro" id="IPR037294">
    <property type="entry name" value="ABC_BtuC-like"/>
</dbReference>
<evidence type="ECO:0000256" key="1">
    <source>
        <dbReference type="ARBA" id="ARBA00004651"/>
    </source>
</evidence>
<feature type="transmembrane region" description="Helical" evidence="8">
    <location>
        <begin position="99"/>
        <end position="118"/>
    </location>
</feature>
<dbReference type="FunFam" id="1.10.3470.10:FF:000001">
    <property type="entry name" value="Vitamin B12 ABC transporter permease BtuC"/>
    <property type="match status" value="1"/>
</dbReference>
<dbReference type="STRING" id="159292.SAMN05192546_10481"/>
<keyword evidence="3" id="KW-0813">Transport</keyword>
<evidence type="ECO:0000256" key="6">
    <source>
        <dbReference type="ARBA" id="ARBA00022989"/>
    </source>
</evidence>
<reference evidence="9 10" key="1">
    <citation type="submission" date="2016-10" db="EMBL/GenBank/DDBJ databases">
        <authorList>
            <person name="de Groot N.N."/>
        </authorList>
    </citation>
    <scope>NUCLEOTIDE SEQUENCE [LARGE SCALE GENOMIC DNA]</scope>
    <source>
        <strain evidence="9 10">APO</strain>
    </source>
</reference>
<dbReference type="Gene3D" id="1.10.3470.10">
    <property type="entry name" value="ABC transporter involved in vitamin B12 uptake, BtuC"/>
    <property type="match status" value="1"/>
</dbReference>
<comment type="subcellular location">
    <subcellularLocation>
        <location evidence="1">Cell membrane</location>
        <topology evidence="1">Multi-pass membrane protein</topology>
    </subcellularLocation>
</comment>
<feature type="transmembrane region" description="Helical" evidence="8">
    <location>
        <begin position="124"/>
        <end position="144"/>
    </location>
</feature>
<dbReference type="AlphaFoldDB" id="A0A1H3MCN9"/>
<evidence type="ECO:0000313" key="9">
    <source>
        <dbReference type="EMBL" id="SDY74356.1"/>
    </source>
</evidence>
<feature type="transmembrane region" description="Helical" evidence="8">
    <location>
        <begin position="197"/>
        <end position="219"/>
    </location>
</feature>
<feature type="transmembrane region" description="Helical" evidence="8">
    <location>
        <begin position="283"/>
        <end position="300"/>
    </location>
</feature>
<dbReference type="GO" id="GO:0005886">
    <property type="term" value="C:plasma membrane"/>
    <property type="evidence" value="ECO:0007669"/>
    <property type="project" value="UniProtKB-SubCell"/>
</dbReference>
<accession>A0A1H3MCN9</accession>
<feature type="transmembrane region" description="Helical" evidence="8">
    <location>
        <begin position="156"/>
        <end position="177"/>
    </location>
</feature>
<dbReference type="EMBL" id="FNPV01000004">
    <property type="protein sequence ID" value="SDY74356.1"/>
    <property type="molecule type" value="Genomic_DNA"/>
</dbReference>
<dbReference type="GO" id="GO:0022857">
    <property type="term" value="F:transmembrane transporter activity"/>
    <property type="evidence" value="ECO:0007669"/>
    <property type="project" value="InterPro"/>
</dbReference>
<feature type="transmembrane region" description="Helical" evidence="8">
    <location>
        <begin position="15"/>
        <end position="33"/>
    </location>
</feature>
<feature type="transmembrane region" description="Helical" evidence="8">
    <location>
        <begin position="312"/>
        <end position="333"/>
    </location>
</feature>
<evidence type="ECO:0000256" key="5">
    <source>
        <dbReference type="ARBA" id="ARBA00022692"/>
    </source>
</evidence>
<evidence type="ECO:0000256" key="4">
    <source>
        <dbReference type="ARBA" id="ARBA00022475"/>
    </source>
</evidence>
<dbReference type="Proteomes" id="UP000199230">
    <property type="component" value="Unassembled WGS sequence"/>
</dbReference>
<keyword evidence="4" id="KW-1003">Cell membrane</keyword>
<dbReference type="PANTHER" id="PTHR30472">
    <property type="entry name" value="FERRIC ENTEROBACTIN TRANSPORT SYSTEM PERMEASE PROTEIN"/>
    <property type="match status" value="1"/>
</dbReference>
<dbReference type="SUPFAM" id="SSF81345">
    <property type="entry name" value="ABC transporter involved in vitamin B12 uptake, BtuC"/>
    <property type="match status" value="1"/>
</dbReference>
<evidence type="ECO:0000256" key="2">
    <source>
        <dbReference type="ARBA" id="ARBA00007935"/>
    </source>
</evidence>
<keyword evidence="6 8" id="KW-1133">Transmembrane helix</keyword>
<evidence type="ECO:0000256" key="3">
    <source>
        <dbReference type="ARBA" id="ARBA00022448"/>
    </source>
</evidence>
<keyword evidence="10" id="KW-1185">Reference proteome</keyword>
<dbReference type="GO" id="GO:0033214">
    <property type="term" value="P:siderophore-iron import into cell"/>
    <property type="evidence" value="ECO:0007669"/>
    <property type="project" value="TreeGrafter"/>
</dbReference>
<dbReference type="PANTHER" id="PTHR30472:SF68">
    <property type="entry name" value="FERRICHROME TRANSPORT SYSTEM PERMEASE PROTEIN FHUB"/>
    <property type="match status" value="1"/>
</dbReference>
<keyword evidence="5 8" id="KW-0812">Transmembrane</keyword>
<protein>
    <submittedName>
        <fullName evidence="9">Iron complex transport system permease protein</fullName>
    </submittedName>
</protein>
<feature type="transmembrane region" description="Helical" evidence="8">
    <location>
        <begin position="240"/>
        <end position="271"/>
    </location>
</feature>
<dbReference type="RefSeq" id="WP_207646040.1">
    <property type="nucleotide sequence ID" value="NZ_FNPV01000004.1"/>
</dbReference>
<dbReference type="CDD" id="cd06550">
    <property type="entry name" value="TM_ABC_iron-siderophores_like"/>
    <property type="match status" value="1"/>
</dbReference>
<dbReference type="InterPro" id="IPR000522">
    <property type="entry name" value="ABC_transptr_permease_BtuC"/>
</dbReference>
<organism evidence="9 10">
    <name type="scientific">Tindallia californiensis</name>
    <dbReference type="NCBI Taxonomy" id="159292"/>
    <lineage>
        <taxon>Bacteria</taxon>
        <taxon>Bacillati</taxon>
        <taxon>Bacillota</taxon>
        <taxon>Clostridia</taxon>
        <taxon>Peptostreptococcales</taxon>
        <taxon>Tindalliaceae</taxon>
        <taxon>Tindallia</taxon>
    </lineage>
</organism>
<dbReference type="Pfam" id="PF01032">
    <property type="entry name" value="FecCD"/>
    <property type="match status" value="1"/>
</dbReference>
<keyword evidence="7 8" id="KW-0472">Membrane</keyword>
<sequence>MGKDKNSTSIHRFRLIRMVVAFAITILIVLYGISSGTIDFTWQQVWGVLRGSKTEGLAHQIIWNVRAPRVLTGMLAGMNLAVAGSLLQGILRNPMASPNIIGVNAGAGLAAVVMMVVFPGAIRYLPVASFLGALMAAMVIYLLSMRRETASATVHLVLAGVALSAFFNAVTSGLMTLNADELEVTYNWLLGSLSGRGWPYFYTLLPYSVAGLLLAIFISPKVNLFVLGEEMGNSIGISVYWYRTAMIGIAAVLAGSAVSVAGTIGFVGLIAPHMARLIIGADYRYQIPMAAILGGGLLILSDTVARIIFQPFELSVGVVTSILGAPFFLYLLYQKRSANLF</sequence>
<name>A0A1H3MCN9_9FIRM</name>
<gene>
    <name evidence="9" type="ORF">SAMN05192546_10481</name>
</gene>
<evidence type="ECO:0000256" key="8">
    <source>
        <dbReference type="SAM" id="Phobius"/>
    </source>
</evidence>
<evidence type="ECO:0000313" key="10">
    <source>
        <dbReference type="Proteomes" id="UP000199230"/>
    </source>
</evidence>